<name>A0A7Z0D777_9ACTN</name>
<dbReference type="CDD" id="cd00093">
    <property type="entry name" value="HTH_XRE"/>
    <property type="match status" value="1"/>
</dbReference>
<dbReference type="SMART" id="SM00530">
    <property type="entry name" value="HTH_XRE"/>
    <property type="match status" value="1"/>
</dbReference>
<evidence type="ECO:0000313" key="3">
    <source>
        <dbReference type="Proteomes" id="UP000527616"/>
    </source>
</evidence>
<dbReference type="Gene3D" id="1.10.260.40">
    <property type="entry name" value="lambda repressor-like DNA-binding domains"/>
    <property type="match status" value="1"/>
</dbReference>
<proteinExistence type="predicted"/>
<dbReference type="AlphaFoldDB" id="A0A7Z0D777"/>
<feature type="domain" description="HTH cro/C1-type" evidence="1">
    <location>
        <begin position="20"/>
        <end position="80"/>
    </location>
</feature>
<accession>A0A7Z0D777</accession>
<dbReference type="InterPro" id="IPR010982">
    <property type="entry name" value="Lambda_DNA-bd_dom_sf"/>
</dbReference>
<reference evidence="2 3" key="1">
    <citation type="submission" date="2020-07" db="EMBL/GenBank/DDBJ databases">
        <title>Sequencing the genomes of 1000 actinobacteria strains.</title>
        <authorList>
            <person name="Klenk H.-P."/>
        </authorList>
    </citation>
    <scope>NUCLEOTIDE SEQUENCE [LARGE SCALE GENOMIC DNA]</scope>
    <source>
        <strain evidence="2 3">DSM 103164</strain>
    </source>
</reference>
<dbReference type="PROSITE" id="PS50943">
    <property type="entry name" value="HTH_CROC1"/>
    <property type="match status" value="1"/>
</dbReference>
<protein>
    <submittedName>
        <fullName evidence="2">Transcriptional regulator with XRE-family HTH domain</fullName>
    </submittedName>
</protein>
<gene>
    <name evidence="2" type="ORF">GGQ54_000699</name>
</gene>
<dbReference type="RefSeq" id="WP_179444124.1">
    <property type="nucleotide sequence ID" value="NZ_JACBZS010000001.1"/>
</dbReference>
<organism evidence="2 3">
    <name type="scientific">Naumannella cuiyingiana</name>
    <dbReference type="NCBI Taxonomy" id="1347891"/>
    <lineage>
        <taxon>Bacteria</taxon>
        <taxon>Bacillati</taxon>
        <taxon>Actinomycetota</taxon>
        <taxon>Actinomycetes</taxon>
        <taxon>Propionibacteriales</taxon>
        <taxon>Propionibacteriaceae</taxon>
        <taxon>Naumannella</taxon>
    </lineage>
</organism>
<dbReference type="GO" id="GO:0003677">
    <property type="term" value="F:DNA binding"/>
    <property type="evidence" value="ECO:0007669"/>
    <property type="project" value="InterPro"/>
</dbReference>
<sequence length="93" mass="10303">MQSPAPTDWESYARELGLELQRRRSVAGLSQEKLASRAGMTRTHYQQLERGAWKPGQPANPSLRVLVGLAQALGVEVGDLLPSVSRVDLSWFE</sequence>
<evidence type="ECO:0000259" key="1">
    <source>
        <dbReference type="PROSITE" id="PS50943"/>
    </source>
</evidence>
<keyword evidence="3" id="KW-1185">Reference proteome</keyword>
<dbReference type="EMBL" id="JACBZS010000001">
    <property type="protein sequence ID" value="NYI70139.1"/>
    <property type="molecule type" value="Genomic_DNA"/>
</dbReference>
<evidence type="ECO:0000313" key="2">
    <source>
        <dbReference type="EMBL" id="NYI70139.1"/>
    </source>
</evidence>
<dbReference type="InterPro" id="IPR001387">
    <property type="entry name" value="Cro/C1-type_HTH"/>
</dbReference>
<dbReference type="Pfam" id="PF13560">
    <property type="entry name" value="HTH_31"/>
    <property type="match status" value="1"/>
</dbReference>
<dbReference type="Proteomes" id="UP000527616">
    <property type="component" value="Unassembled WGS sequence"/>
</dbReference>
<comment type="caution">
    <text evidence="2">The sequence shown here is derived from an EMBL/GenBank/DDBJ whole genome shotgun (WGS) entry which is preliminary data.</text>
</comment>
<dbReference type="SUPFAM" id="SSF47413">
    <property type="entry name" value="lambda repressor-like DNA-binding domains"/>
    <property type="match status" value="1"/>
</dbReference>